<dbReference type="Proteomes" id="UP000626148">
    <property type="component" value="Unassembled WGS sequence"/>
</dbReference>
<evidence type="ECO:0000313" key="7">
    <source>
        <dbReference type="Proteomes" id="UP000626148"/>
    </source>
</evidence>
<evidence type="ECO:0000256" key="5">
    <source>
        <dbReference type="PIRSR" id="PIRSR016020-1"/>
    </source>
</evidence>
<dbReference type="PIRSF" id="PIRSF016020">
    <property type="entry name" value="PHexose_mutarotase"/>
    <property type="match status" value="1"/>
</dbReference>
<evidence type="ECO:0000256" key="2">
    <source>
        <dbReference type="ARBA" id="ARBA00005866"/>
    </source>
</evidence>
<sequence>MTDHPTLTEASNPGGLTRLTVRNQAATAVLYTQGAHITSFVPQGGRDLLWVSEDEDYQAGKAIRGGAPVCWPWFGAHPTDPDAPAHGLVRNREWQWEILSDQPNQTQLRLALDTSGDHPAFPYRARVEMIVGIGATLTQRLVTHNLDNRAFTVSQALHTYLPVHTLASAEVTGLAGSPCLDKLTGERTHWPEDFRFDREIDRIILDNNRPIRLTDGPDRAILLERTGSHSLIVWNPWVEKSRRLSNFRNDDYTRMVCLETANVDRDARTVEPGDHHELSLTLRDDTPIRP</sequence>
<dbReference type="PANTHER" id="PTHR11122">
    <property type="entry name" value="APOSPORY-ASSOCIATED PROTEIN C-RELATED"/>
    <property type="match status" value="1"/>
</dbReference>
<dbReference type="InterPro" id="IPR014718">
    <property type="entry name" value="GH-type_carb-bd"/>
</dbReference>
<evidence type="ECO:0000256" key="1">
    <source>
        <dbReference type="ARBA" id="ARBA00001096"/>
    </source>
</evidence>
<dbReference type="PANTHER" id="PTHR11122:SF13">
    <property type="entry name" value="GLUCOSE-6-PHOSPHATE 1-EPIMERASE"/>
    <property type="match status" value="1"/>
</dbReference>
<reference evidence="6" key="1">
    <citation type="journal article" date="2014" name="Int. J. Syst. Evol. Microbiol.">
        <title>Complete genome sequence of Corynebacterium casei LMG S-19264T (=DSM 44701T), isolated from a smear-ripened cheese.</title>
        <authorList>
            <consortium name="US DOE Joint Genome Institute (JGI-PGF)"/>
            <person name="Walter F."/>
            <person name="Albersmeier A."/>
            <person name="Kalinowski J."/>
            <person name="Ruckert C."/>
        </authorList>
    </citation>
    <scope>NUCLEOTIDE SEQUENCE</scope>
    <source>
        <strain evidence="6">KCTC 22169</strain>
    </source>
</reference>
<evidence type="ECO:0000256" key="3">
    <source>
        <dbReference type="ARBA" id="ARBA00023235"/>
    </source>
</evidence>
<dbReference type="InterPro" id="IPR008183">
    <property type="entry name" value="Aldose_1/G6P_1-epimerase"/>
</dbReference>
<name>A0A918KUE6_9GAMM</name>
<gene>
    <name evidence="6" type="ORF">GCM10007392_46910</name>
</gene>
<organism evidence="6 7">
    <name type="scientific">Saccharospirillum salsuginis</name>
    <dbReference type="NCBI Taxonomy" id="418750"/>
    <lineage>
        <taxon>Bacteria</taxon>
        <taxon>Pseudomonadati</taxon>
        <taxon>Pseudomonadota</taxon>
        <taxon>Gammaproteobacteria</taxon>
        <taxon>Oceanospirillales</taxon>
        <taxon>Saccharospirillaceae</taxon>
        <taxon>Saccharospirillum</taxon>
    </lineage>
</organism>
<feature type="active site" evidence="5">
    <location>
        <position position="259"/>
    </location>
</feature>
<dbReference type="Pfam" id="PF01263">
    <property type="entry name" value="Aldose_epim"/>
    <property type="match status" value="1"/>
</dbReference>
<dbReference type="GO" id="GO:0047938">
    <property type="term" value="F:glucose-6-phosphate 1-epimerase activity"/>
    <property type="evidence" value="ECO:0007669"/>
    <property type="project" value="UniProtKB-UniRule"/>
</dbReference>
<dbReference type="EC" id="5.1.3.15" evidence="4"/>
<dbReference type="RefSeq" id="WP_189613420.1">
    <property type="nucleotide sequence ID" value="NZ_BMXR01000018.1"/>
</dbReference>
<dbReference type="SUPFAM" id="SSF74650">
    <property type="entry name" value="Galactose mutarotase-like"/>
    <property type="match status" value="1"/>
</dbReference>
<dbReference type="AlphaFoldDB" id="A0A918KUE6"/>
<comment type="caution">
    <text evidence="6">The sequence shown here is derived from an EMBL/GenBank/DDBJ whole genome shotgun (WGS) entry which is preliminary data.</text>
</comment>
<reference evidence="6" key="2">
    <citation type="submission" date="2020-09" db="EMBL/GenBank/DDBJ databases">
        <authorList>
            <person name="Sun Q."/>
            <person name="Kim S."/>
        </authorList>
    </citation>
    <scope>NUCLEOTIDE SEQUENCE</scope>
    <source>
        <strain evidence="6">KCTC 22169</strain>
    </source>
</reference>
<keyword evidence="7" id="KW-1185">Reference proteome</keyword>
<dbReference type="CDD" id="cd09020">
    <property type="entry name" value="D-hex-6-P-epi_like"/>
    <property type="match status" value="1"/>
</dbReference>
<accession>A0A918KUE6</accession>
<dbReference type="InterPro" id="IPR011013">
    <property type="entry name" value="Gal_mutarotase_sf_dom"/>
</dbReference>
<dbReference type="GO" id="GO:0005975">
    <property type="term" value="P:carbohydrate metabolic process"/>
    <property type="evidence" value="ECO:0007669"/>
    <property type="project" value="InterPro"/>
</dbReference>
<comment type="similarity">
    <text evidence="2 4">Belongs to the glucose-6-phosphate 1-epimerase family.</text>
</comment>
<evidence type="ECO:0000256" key="4">
    <source>
        <dbReference type="PIRNR" id="PIRNR016020"/>
    </source>
</evidence>
<dbReference type="Gene3D" id="2.70.98.10">
    <property type="match status" value="1"/>
</dbReference>
<protein>
    <recommendedName>
        <fullName evidence="4">Putative glucose-6-phosphate 1-epimerase</fullName>
        <ecNumber evidence="4">5.1.3.15</ecNumber>
    </recommendedName>
</protein>
<proteinExistence type="inferred from homology"/>
<keyword evidence="3 4" id="KW-0413">Isomerase</keyword>
<dbReference type="GO" id="GO:0030246">
    <property type="term" value="F:carbohydrate binding"/>
    <property type="evidence" value="ECO:0007669"/>
    <property type="project" value="UniProtKB-UniRule"/>
</dbReference>
<dbReference type="InterPro" id="IPR025532">
    <property type="entry name" value="G6P_1-epimerase"/>
</dbReference>
<dbReference type="EMBL" id="BMXR01000018">
    <property type="protein sequence ID" value="GGX74154.1"/>
    <property type="molecule type" value="Genomic_DNA"/>
</dbReference>
<comment type="catalytic activity">
    <reaction evidence="1">
        <text>alpha-D-glucose 6-phosphate = beta-D-glucose 6-phosphate</text>
        <dbReference type="Rhea" id="RHEA:16249"/>
        <dbReference type="ChEBI" id="CHEBI:58225"/>
        <dbReference type="ChEBI" id="CHEBI:58247"/>
        <dbReference type="EC" id="5.1.3.15"/>
    </reaction>
</comment>
<feature type="active site" evidence="5">
    <location>
        <position position="158"/>
    </location>
</feature>
<evidence type="ECO:0000313" key="6">
    <source>
        <dbReference type="EMBL" id="GGX74154.1"/>
    </source>
</evidence>